<feature type="domain" description="Reverse transcriptase" evidence="3">
    <location>
        <begin position="691"/>
        <end position="745"/>
    </location>
</feature>
<dbReference type="InterPro" id="IPR043502">
    <property type="entry name" value="DNA/RNA_pol_sf"/>
</dbReference>
<sequence>MEGTPNDRTSVDPPMTPIERQMQAIATSVQDLAREMTRQNKELWSAIKKGPQTPHDHGQRPPRREDRSGDQEADNRQVTRCRNGEAEKSLAPSRHRAENEDSPFIPSIANFPLPPKFKVPPLKNFDETKDPFDYLEAFKTIMQLQAIPEEIMCRAFPMGLRGSARVWFNKLESESIGSFVQLSRAFIDHFIGSQRRGRALTHLLSVKQMEGESLRAYVHRFNEEAMKIDRPKEDVTLTAFMAGLRKGDFLYDLYKDPPETLSELIYKTIPHFDGQGSWTPHGGLCSLKGASGNTYPIRPGPVGEIRTITGGPASKGTSRASRKAYARQVHNIMVVQRPPKNAHLDDQVISFSEEDARGTHQPHDDALVVTINIAGFTTTRVMIDNRSSANILYLPTYQQMRLDKDKLRPMDAPLVGFTGDKVCPVGIITLPITVGTYPKTISKTVDFLVVNCPLAYNEIIGRPMLNRLRAVTSTYHLLLKFPTEHGIGEVRGDQVAARECYLASLGSEGRNQTMTIEERKILVKPSEELDTIELEDGHPEKTTKVGANLPPQMKESLVQFLKSNIDVFAWSHEDMPGINPSIISHKLNVNPSLRPIKQKRRVFASKRNNTIIEEVDKLLTTNFIREVFYPDWLANVVMVKNNTGKWRMCDDFTDLNKVCPKDSFPLPRINQLVDSTAGHKLLTFTDAFSRNVEVYVDDMLVKSKEEGDHLDDLRETFETLRKYQMKLNPSKCAFGVYLGKFLGFMVSQRGIEANPDKIKAILEMQPPTTTKEIQRLTGKVVALNRFMSRSTDKCLPFFKTLKKAFVWIDECQQAFEELKRYLTKPPLLSPSKQGEELYLYLAVSPTVVSSTLIRKEERRQLPVYYTSQALKGAEERYSLMEKLAVALVTAARKLRPYFQAHTIVLLTNHPLRKAMNKPDAAGRLIQWSIELSEFDINYRPQTVIKAQALANFIVEFTSKDDEPTKDVEQTSKWTANIDGSSIKNVGGIGIILKSPEGDIIKQAVRLQYSTTNNEAEYEALLTRLKMAKILGAAELDMLSDSQLVVGQGILYKRSFSLPYLRCLAPDEVEYVMREIYEGICGNHSGARSLKKKIVRAGYYWSSIQTDANKFVQHCDKCQRFANLLHSPPEVLTPMTAPWPFAQWGLDIMGPFSIERRQLKFLVVAIDYFTKWVEAEPLAIISEKNIQNFVWKANSSEYHKYSCLTTENSSTIQDSDNSLKS</sequence>
<feature type="domain" description="RNase H type-1" evidence="5">
    <location>
        <begin position="976"/>
        <end position="1046"/>
    </location>
</feature>
<gene>
    <name evidence="8" type="ORF">FSB_LOCUS38112</name>
</gene>
<dbReference type="Pfam" id="PF03732">
    <property type="entry name" value="Retrotrans_gag"/>
    <property type="match status" value="1"/>
</dbReference>
<dbReference type="InterPro" id="IPR043128">
    <property type="entry name" value="Rev_trsase/Diguanyl_cyclase"/>
</dbReference>
<reference evidence="8" key="1">
    <citation type="submission" date="2018-02" db="EMBL/GenBank/DDBJ databases">
        <authorList>
            <person name="Cohen D.B."/>
            <person name="Kent A.D."/>
        </authorList>
    </citation>
    <scope>NUCLEOTIDE SEQUENCE</scope>
</reference>
<dbReference type="InterPro" id="IPR012337">
    <property type="entry name" value="RNaseH-like_sf"/>
</dbReference>
<dbReference type="Gene3D" id="3.30.70.270">
    <property type="match status" value="2"/>
</dbReference>
<protein>
    <submittedName>
        <fullName evidence="8">Uncharacterized protein</fullName>
    </submittedName>
</protein>
<evidence type="ECO:0000259" key="4">
    <source>
        <dbReference type="Pfam" id="PF03732"/>
    </source>
</evidence>
<dbReference type="PANTHER" id="PTHR48475:SF2">
    <property type="entry name" value="RIBONUCLEASE H"/>
    <property type="match status" value="1"/>
</dbReference>
<feature type="domain" description="Integrase zinc-binding" evidence="7">
    <location>
        <begin position="1067"/>
        <end position="1120"/>
    </location>
</feature>
<evidence type="ECO:0000259" key="6">
    <source>
        <dbReference type="Pfam" id="PF17919"/>
    </source>
</evidence>
<evidence type="ECO:0000313" key="8">
    <source>
        <dbReference type="EMBL" id="SPD10230.1"/>
    </source>
</evidence>
<dbReference type="InterPro" id="IPR036397">
    <property type="entry name" value="RNaseH_sf"/>
</dbReference>
<dbReference type="PANTHER" id="PTHR48475">
    <property type="entry name" value="RIBONUCLEASE H"/>
    <property type="match status" value="1"/>
</dbReference>
<dbReference type="CDD" id="cd00303">
    <property type="entry name" value="retropepsin_like"/>
    <property type="match status" value="1"/>
</dbReference>
<evidence type="ECO:0000259" key="7">
    <source>
        <dbReference type="Pfam" id="PF17921"/>
    </source>
</evidence>
<accession>A0A2N9HEY9</accession>
<dbReference type="GO" id="GO:0003676">
    <property type="term" value="F:nucleic acid binding"/>
    <property type="evidence" value="ECO:0007669"/>
    <property type="project" value="InterPro"/>
</dbReference>
<dbReference type="GO" id="GO:0006310">
    <property type="term" value="P:DNA recombination"/>
    <property type="evidence" value="ECO:0007669"/>
    <property type="project" value="UniProtKB-KW"/>
</dbReference>
<evidence type="ECO:0000256" key="2">
    <source>
        <dbReference type="SAM" id="MobiDB-lite"/>
    </source>
</evidence>
<evidence type="ECO:0000256" key="1">
    <source>
        <dbReference type="ARBA" id="ARBA00023172"/>
    </source>
</evidence>
<dbReference type="InterPro" id="IPR005162">
    <property type="entry name" value="Retrotrans_gag_dom"/>
</dbReference>
<dbReference type="AlphaFoldDB" id="A0A2N9HEY9"/>
<dbReference type="Gene3D" id="2.40.70.10">
    <property type="entry name" value="Acid Proteases"/>
    <property type="match status" value="1"/>
</dbReference>
<feature type="domain" description="Reverse transcriptase/retrotransposon-derived protein RNase H-like" evidence="6">
    <location>
        <begin position="807"/>
        <end position="904"/>
    </location>
</feature>
<dbReference type="Gene3D" id="3.30.420.10">
    <property type="entry name" value="Ribonuclease H-like superfamily/Ribonuclease H"/>
    <property type="match status" value="2"/>
</dbReference>
<dbReference type="InterPro" id="IPR041588">
    <property type="entry name" value="Integrase_H2C2"/>
</dbReference>
<organism evidence="8">
    <name type="scientific">Fagus sylvatica</name>
    <name type="common">Beechnut</name>
    <dbReference type="NCBI Taxonomy" id="28930"/>
    <lineage>
        <taxon>Eukaryota</taxon>
        <taxon>Viridiplantae</taxon>
        <taxon>Streptophyta</taxon>
        <taxon>Embryophyta</taxon>
        <taxon>Tracheophyta</taxon>
        <taxon>Spermatophyta</taxon>
        <taxon>Magnoliopsida</taxon>
        <taxon>eudicotyledons</taxon>
        <taxon>Gunneridae</taxon>
        <taxon>Pentapetalae</taxon>
        <taxon>rosids</taxon>
        <taxon>fabids</taxon>
        <taxon>Fagales</taxon>
        <taxon>Fagaceae</taxon>
        <taxon>Fagus</taxon>
    </lineage>
</organism>
<feature type="region of interest" description="Disordered" evidence="2">
    <location>
        <begin position="37"/>
        <end position="107"/>
    </location>
</feature>
<dbReference type="Pfam" id="PF17921">
    <property type="entry name" value="Integrase_H2C2"/>
    <property type="match status" value="1"/>
</dbReference>
<dbReference type="Pfam" id="PF13456">
    <property type="entry name" value="RVT_3"/>
    <property type="match status" value="1"/>
</dbReference>
<dbReference type="InterPro" id="IPR002156">
    <property type="entry name" value="RNaseH_domain"/>
</dbReference>
<dbReference type="SUPFAM" id="SSF53098">
    <property type="entry name" value="Ribonuclease H-like"/>
    <property type="match status" value="2"/>
</dbReference>
<dbReference type="EMBL" id="OIVN01003312">
    <property type="protein sequence ID" value="SPD10230.1"/>
    <property type="molecule type" value="Genomic_DNA"/>
</dbReference>
<dbReference type="GO" id="GO:0004523">
    <property type="term" value="F:RNA-DNA hybrid ribonuclease activity"/>
    <property type="evidence" value="ECO:0007669"/>
    <property type="project" value="InterPro"/>
</dbReference>
<keyword evidence="1" id="KW-0233">DNA recombination</keyword>
<dbReference type="InterPro" id="IPR041577">
    <property type="entry name" value="RT_RNaseH_2"/>
</dbReference>
<dbReference type="Pfam" id="PF00078">
    <property type="entry name" value="RVT_1"/>
    <property type="match status" value="1"/>
</dbReference>
<feature type="domain" description="Retrotransposon gag" evidence="4">
    <location>
        <begin position="155"/>
        <end position="245"/>
    </location>
</feature>
<name>A0A2N9HEY9_FAGSY</name>
<dbReference type="SUPFAM" id="SSF56672">
    <property type="entry name" value="DNA/RNA polymerases"/>
    <property type="match status" value="1"/>
</dbReference>
<dbReference type="Pfam" id="PF17919">
    <property type="entry name" value="RT_RNaseH_2"/>
    <property type="match status" value="1"/>
</dbReference>
<dbReference type="Gene3D" id="3.10.10.10">
    <property type="entry name" value="HIV Type 1 Reverse Transcriptase, subunit A, domain 1"/>
    <property type="match status" value="1"/>
</dbReference>
<dbReference type="InterPro" id="IPR000477">
    <property type="entry name" value="RT_dom"/>
</dbReference>
<dbReference type="InterPro" id="IPR021109">
    <property type="entry name" value="Peptidase_aspartic_dom_sf"/>
</dbReference>
<evidence type="ECO:0000259" key="3">
    <source>
        <dbReference type="Pfam" id="PF00078"/>
    </source>
</evidence>
<dbReference type="CDD" id="cd01647">
    <property type="entry name" value="RT_LTR"/>
    <property type="match status" value="1"/>
</dbReference>
<proteinExistence type="predicted"/>
<evidence type="ECO:0000259" key="5">
    <source>
        <dbReference type="Pfam" id="PF13456"/>
    </source>
</evidence>
<feature type="compositionally biased region" description="Basic and acidic residues" evidence="2">
    <location>
        <begin position="54"/>
        <end position="88"/>
    </location>
</feature>